<feature type="domain" description="Reverse transcriptase RNase H-like" evidence="7">
    <location>
        <begin position="3"/>
        <end position="79"/>
    </location>
</feature>
<feature type="non-terminal residue" evidence="8">
    <location>
        <position position="79"/>
    </location>
</feature>
<evidence type="ECO:0000256" key="6">
    <source>
        <dbReference type="ARBA" id="ARBA00022918"/>
    </source>
</evidence>
<dbReference type="GO" id="GO:0004519">
    <property type="term" value="F:endonuclease activity"/>
    <property type="evidence" value="ECO:0007669"/>
    <property type="project" value="UniProtKB-KW"/>
</dbReference>
<keyword evidence="6" id="KW-0695">RNA-directed DNA polymerase</keyword>
<evidence type="ECO:0000313" key="9">
    <source>
        <dbReference type="Proteomes" id="UP000265520"/>
    </source>
</evidence>
<keyword evidence="4" id="KW-0255">Endonuclease</keyword>
<keyword evidence="5" id="KW-0378">Hydrolase</keyword>
<evidence type="ECO:0000256" key="1">
    <source>
        <dbReference type="ARBA" id="ARBA00022679"/>
    </source>
</evidence>
<dbReference type="CDD" id="cd09274">
    <property type="entry name" value="RNase_HI_RT_Ty3"/>
    <property type="match status" value="1"/>
</dbReference>
<dbReference type="Pfam" id="PF17917">
    <property type="entry name" value="RT_RNaseH"/>
    <property type="match status" value="1"/>
</dbReference>
<dbReference type="InterPro" id="IPR041373">
    <property type="entry name" value="RT_RNaseH"/>
</dbReference>
<sequence length="79" mass="9304">MQEERPIAYFSQKLSLRAQQKSAYERELMAIVLAVQKWRHYLLGLRFTVRTDQQSLQFLTDQNLLGGEQAKWTSKLLGF</sequence>
<name>A0A392SED0_9FABA</name>
<comment type="caution">
    <text evidence="8">The sequence shown here is derived from an EMBL/GenBank/DDBJ whole genome shotgun (WGS) entry which is preliminary data.</text>
</comment>
<evidence type="ECO:0000256" key="3">
    <source>
        <dbReference type="ARBA" id="ARBA00022722"/>
    </source>
</evidence>
<organism evidence="8 9">
    <name type="scientific">Trifolium medium</name>
    <dbReference type="NCBI Taxonomy" id="97028"/>
    <lineage>
        <taxon>Eukaryota</taxon>
        <taxon>Viridiplantae</taxon>
        <taxon>Streptophyta</taxon>
        <taxon>Embryophyta</taxon>
        <taxon>Tracheophyta</taxon>
        <taxon>Spermatophyta</taxon>
        <taxon>Magnoliopsida</taxon>
        <taxon>eudicotyledons</taxon>
        <taxon>Gunneridae</taxon>
        <taxon>Pentapetalae</taxon>
        <taxon>rosids</taxon>
        <taxon>fabids</taxon>
        <taxon>Fabales</taxon>
        <taxon>Fabaceae</taxon>
        <taxon>Papilionoideae</taxon>
        <taxon>50 kb inversion clade</taxon>
        <taxon>NPAAA clade</taxon>
        <taxon>Hologalegina</taxon>
        <taxon>IRL clade</taxon>
        <taxon>Trifolieae</taxon>
        <taxon>Trifolium</taxon>
    </lineage>
</organism>
<dbReference type="Proteomes" id="UP000265520">
    <property type="component" value="Unassembled WGS sequence"/>
</dbReference>
<dbReference type="GO" id="GO:0016787">
    <property type="term" value="F:hydrolase activity"/>
    <property type="evidence" value="ECO:0007669"/>
    <property type="project" value="UniProtKB-KW"/>
</dbReference>
<keyword evidence="1" id="KW-0808">Transferase</keyword>
<dbReference type="InterPro" id="IPR043502">
    <property type="entry name" value="DNA/RNA_pol_sf"/>
</dbReference>
<reference evidence="8 9" key="1">
    <citation type="journal article" date="2018" name="Front. Plant Sci.">
        <title>Red Clover (Trifolium pratense) and Zigzag Clover (T. medium) - A Picture of Genomic Similarities and Differences.</title>
        <authorList>
            <person name="Dluhosova J."/>
            <person name="Istvanek J."/>
            <person name="Nedelnik J."/>
            <person name="Repkova J."/>
        </authorList>
    </citation>
    <scope>NUCLEOTIDE SEQUENCE [LARGE SCALE GENOMIC DNA]</scope>
    <source>
        <strain evidence="9">cv. 10/8</strain>
        <tissue evidence="8">Leaf</tissue>
    </source>
</reference>
<evidence type="ECO:0000256" key="5">
    <source>
        <dbReference type="ARBA" id="ARBA00022801"/>
    </source>
</evidence>
<dbReference type="Gene3D" id="3.10.20.370">
    <property type="match status" value="1"/>
</dbReference>
<keyword evidence="9" id="KW-1185">Reference proteome</keyword>
<dbReference type="GO" id="GO:0003964">
    <property type="term" value="F:RNA-directed DNA polymerase activity"/>
    <property type="evidence" value="ECO:0007669"/>
    <property type="project" value="UniProtKB-KW"/>
</dbReference>
<proteinExistence type="predicted"/>
<dbReference type="PANTHER" id="PTHR34072">
    <property type="entry name" value="ENZYMATIC POLYPROTEIN-RELATED"/>
    <property type="match status" value="1"/>
</dbReference>
<evidence type="ECO:0000256" key="4">
    <source>
        <dbReference type="ARBA" id="ARBA00022759"/>
    </source>
</evidence>
<evidence type="ECO:0000259" key="7">
    <source>
        <dbReference type="Pfam" id="PF17917"/>
    </source>
</evidence>
<dbReference type="PANTHER" id="PTHR34072:SF52">
    <property type="entry name" value="RIBONUCLEASE H"/>
    <property type="match status" value="1"/>
</dbReference>
<accession>A0A392SED0</accession>
<dbReference type="EMBL" id="LXQA010369450">
    <property type="protein sequence ID" value="MCI47238.1"/>
    <property type="molecule type" value="Genomic_DNA"/>
</dbReference>
<protein>
    <submittedName>
        <fullName evidence="8">Enzymatic polyprotein</fullName>
    </submittedName>
</protein>
<evidence type="ECO:0000256" key="2">
    <source>
        <dbReference type="ARBA" id="ARBA00022695"/>
    </source>
</evidence>
<dbReference type="SUPFAM" id="SSF56672">
    <property type="entry name" value="DNA/RNA polymerases"/>
    <property type="match status" value="1"/>
</dbReference>
<keyword evidence="3" id="KW-0540">Nuclease</keyword>
<keyword evidence="2" id="KW-0548">Nucleotidyltransferase</keyword>
<dbReference type="AlphaFoldDB" id="A0A392SED0"/>
<evidence type="ECO:0000313" key="8">
    <source>
        <dbReference type="EMBL" id="MCI47238.1"/>
    </source>
</evidence>